<accession>A0A8J7NLL5</accession>
<dbReference type="PANTHER" id="PTHR13594:SF2">
    <property type="entry name" value="SI:CH73-100L22.3"/>
    <property type="match status" value="1"/>
</dbReference>
<sequence length="1055" mass="118182">MESYEDFFQTQLSLVKERALSTTDKNADPELNSRCSSSFIRFHGVAVLPPVFTRERRAEMWKYKEEAVNFMNQKRKLPKDPRMFRVQALLDSVQLRRAPTLDEFVRDDSEPLLRESGKLQEAAVKSMNVESEADRNDHIDPLLSFNLPAKPDHNENTDIGFPKLASSVDSFCATDSPDFQNTYTVPVTDEGSVIDCHQSDTVQSSETKSTVANDTQVLQNPKTHNNVSQRSVSSGYLTCDNADLTFHANSGAENGHFGTDGHTVTQGFFLHENAGLTSNVSDIVGDTEADFSSKDICEGSKTAGQDVVSEDSDLKNVGYEKPCYPERPVEPYRMSLQNLLKKSQEYRNKQRQLKNSKARALENSKVDSLSDKENDTSPQMLRGESGKTKEKKSSCGRVRFLVSEGTLRGGMVSSISSVNSGTRILLADKKLNRPGILERSKMGFDQEKKEYAKQRSGIEAGSVSSTPCKPIVVDKSFASNEPEVLSYTTKQNKAADLPSDVSRALTPQASFIDVKKPDCIPSQSTVEKKFRTVPCPQLCKSPVHSKKVSCPSRKLLVNTSLSVGNEIEGEQISNKPNCSYVDDQIRNSRIQLTQLEMNLSSLKALILDLESTITEVPTKFTSEESMVENTEASVKNVENVAFQLKKMQPDHRKVLEDWKQMSATSLAQKLGVPDMSKGHLVSNVGSQKGRVLADLSSRAVADSVKPRETESTWCCHSVNQSYDVETPSGLWLQGRESGQEKETWGKALTPVSEGNGQESRAKRRLLMNTPDLNIQTGQAATETRMGEKLMSSTPNVKRSLMEKQQLQLRQAHAMQVRTLVEEQQKEQQHMLQKIATQYQLLQHISAMSPNCSRYWRDMTFPSTPLLEQPGSPPVAVQEHGAHSVAQLSIITAVIKGYLTRRLLRAERVAQLVRTIKDTRQFLLTLQPHTPGRAEFSSKQDQALRERVQLQLRSAHYEVHDIFFGLSTEERMQIISWDRDLVRNREIKQKENGTKHSRGKGSLSAATKKSLERKRSLLLWKRVAERQRGSGNVYPGKQLRQHSSKENSSALSTKHR</sequence>
<dbReference type="GO" id="GO:1903723">
    <property type="term" value="P:negative regulation of centriole elongation"/>
    <property type="evidence" value="ECO:0007669"/>
    <property type="project" value="TreeGrafter"/>
</dbReference>
<feature type="region of interest" description="Disordered" evidence="2">
    <location>
        <begin position="349"/>
        <end position="392"/>
    </location>
</feature>
<feature type="non-terminal residue" evidence="3">
    <location>
        <position position="1"/>
    </location>
</feature>
<feature type="region of interest" description="Disordered" evidence="2">
    <location>
        <begin position="1028"/>
        <end position="1055"/>
    </location>
</feature>
<dbReference type="PANTHER" id="PTHR13594">
    <property type="entry name" value="CENTRIOLAR COILED-COIL PROTEIN OF 110 KDA"/>
    <property type="match status" value="1"/>
</dbReference>
<gene>
    <name evidence="3" type="primary">Ccp110</name>
    <name evidence="3" type="ORF">GTO95_0002226</name>
</gene>
<organism evidence="3 4">
    <name type="scientific">Atractosteus spatula</name>
    <name type="common">Alligator gar</name>
    <name type="synonym">Lepisosteus spatula</name>
    <dbReference type="NCBI Taxonomy" id="7917"/>
    <lineage>
        <taxon>Eukaryota</taxon>
        <taxon>Metazoa</taxon>
        <taxon>Chordata</taxon>
        <taxon>Craniata</taxon>
        <taxon>Vertebrata</taxon>
        <taxon>Euteleostomi</taxon>
        <taxon>Actinopterygii</taxon>
        <taxon>Neopterygii</taxon>
        <taxon>Holostei</taxon>
        <taxon>Semionotiformes</taxon>
        <taxon>Lepisosteidae</taxon>
        <taxon>Atractosteus</taxon>
    </lineage>
</organism>
<feature type="coiled-coil region" evidence="1">
    <location>
        <begin position="585"/>
        <end position="612"/>
    </location>
</feature>
<name>A0A8J7NLL5_ATRSP</name>
<evidence type="ECO:0000256" key="2">
    <source>
        <dbReference type="SAM" id="MobiDB-lite"/>
    </source>
</evidence>
<dbReference type="Proteomes" id="UP000736164">
    <property type="component" value="Unassembled WGS sequence"/>
</dbReference>
<comment type="caution">
    <text evidence="3">The sequence shown here is derived from an EMBL/GenBank/DDBJ whole genome shotgun (WGS) entry which is preliminary data.</text>
</comment>
<dbReference type="GO" id="GO:0032053">
    <property type="term" value="P:ciliary basal body organization"/>
    <property type="evidence" value="ECO:0007669"/>
    <property type="project" value="TreeGrafter"/>
</dbReference>
<dbReference type="AlphaFoldDB" id="A0A8J7NLL5"/>
<dbReference type="Pfam" id="PF16025">
    <property type="entry name" value="CaM_bind"/>
    <property type="match status" value="1"/>
</dbReference>
<protein>
    <submittedName>
        <fullName evidence="3">CP110 protein</fullName>
    </submittedName>
</protein>
<evidence type="ECO:0000313" key="3">
    <source>
        <dbReference type="EMBL" id="MBN3313501.1"/>
    </source>
</evidence>
<feature type="region of interest" description="Disordered" evidence="2">
    <location>
        <begin position="987"/>
        <end position="1008"/>
    </location>
</feature>
<dbReference type="GO" id="GO:0032465">
    <property type="term" value="P:regulation of cytokinesis"/>
    <property type="evidence" value="ECO:0007669"/>
    <property type="project" value="InterPro"/>
</dbReference>
<feature type="non-terminal residue" evidence="3">
    <location>
        <position position="1055"/>
    </location>
</feature>
<feature type="compositionally biased region" description="Polar residues" evidence="2">
    <location>
        <begin position="1045"/>
        <end position="1055"/>
    </location>
</feature>
<evidence type="ECO:0000256" key="1">
    <source>
        <dbReference type="SAM" id="Coils"/>
    </source>
</evidence>
<dbReference type="GO" id="GO:0005814">
    <property type="term" value="C:centriole"/>
    <property type="evidence" value="ECO:0007669"/>
    <property type="project" value="InterPro"/>
</dbReference>
<dbReference type="InterPro" id="IPR033207">
    <property type="entry name" value="CCP110"/>
</dbReference>
<reference evidence="3" key="1">
    <citation type="journal article" date="2021" name="Cell">
        <title>Tracing the genetic footprints of vertebrate landing in non-teleost ray-finned fishes.</title>
        <authorList>
            <person name="Bi X."/>
            <person name="Wang K."/>
            <person name="Yang L."/>
            <person name="Pan H."/>
            <person name="Jiang H."/>
            <person name="Wei Q."/>
            <person name="Fang M."/>
            <person name="Yu H."/>
            <person name="Zhu C."/>
            <person name="Cai Y."/>
            <person name="He Y."/>
            <person name="Gan X."/>
            <person name="Zeng H."/>
            <person name="Yu D."/>
            <person name="Zhu Y."/>
            <person name="Jiang H."/>
            <person name="Qiu Q."/>
            <person name="Yang H."/>
            <person name="Zhang Y.E."/>
            <person name="Wang W."/>
            <person name="Zhu M."/>
            <person name="He S."/>
            <person name="Zhang G."/>
        </authorList>
    </citation>
    <scope>NUCLEOTIDE SEQUENCE</scope>
    <source>
        <strain evidence="3">Allg_001</strain>
    </source>
</reference>
<proteinExistence type="predicted"/>
<feature type="compositionally biased region" description="Basic and acidic residues" evidence="2">
    <location>
        <begin position="359"/>
        <end position="375"/>
    </location>
</feature>
<dbReference type="EMBL" id="JAAWVO010011700">
    <property type="protein sequence ID" value="MBN3313501.1"/>
    <property type="molecule type" value="Genomic_DNA"/>
</dbReference>
<evidence type="ECO:0000313" key="4">
    <source>
        <dbReference type="Proteomes" id="UP000736164"/>
    </source>
</evidence>
<keyword evidence="1" id="KW-0175">Coiled coil</keyword>
<dbReference type="GO" id="GO:0007099">
    <property type="term" value="P:centriole replication"/>
    <property type="evidence" value="ECO:0007669"/>
    <property type="project" value="InterPro"/>
</dbReference>
<keyword evidence="4" id="KW-1185">Reference proteome</keyword>